<keyword evidence="1" id="KW-0472">Membrane</keyword>
<keyword evidence="3" id="KW-1185">Reference proteome</keyword>
<dbReference type="AlphaFoldDB" id="A0A4R7D248"/>
<accession>A0A4R7D248</accession>
<keyword evidence="1" id="KW-0812">Transmembrane</keyword>
<organism evidence="2 3">
    <name type="scientific">Maribacter caenipelagi</name>
    <dbReference type="NCBI Taxonomy" id="1447781"/>
    <lineage>
        <taxon>Bacteria</taxon>
        <taxon>Pseudomonadati</taxon>
        <taxon>Bacteroidota</taxon>
        <taxon>Flavobacteriia</taxon>
        <taxon>Flavobacteriales</taxon>
        <taxon>Flavobacteriaceae</taxon>
        <taxon>Maribacter</taxon>
    </lineage>
</organism>
<comment type="caution">
    <text evidence="2">The sequence shown here is derived from an EMBL/GenBank/DDBJ whole genome shotgun (WGS) entry which is preliminary data.</text>
</comment>
<protein>
    <submittedName>
        <fullName evidence="2">Uncharacterized protein DUF3999</fullName>
    </submittedName>
</protein>
<gene>
    <name evidence="2" type="ORF">DFQ03_2544</name>
</gene>
<dbReference type="Pfam" id="PF13163">
    <property type="entry name" value="DUF3999"/>
    <property type="match status" value="1"/>
</dbReference>
<name>A0A4R7D248_9FLAO</name>
<dbReference type="EMBL" id="SNZW01000015">
    <property type="protein sequence ID" value="TDS14457.1"/>
    <property type="molecule type" value="Genomic_DNA"/>
</dbReference>
<sequence length="408" mass="47351">MRLNNSFLTILAFLSISVCFGQMDSYSKKIALKDIENQWHTIEVPNQVFEDVNTNMSDIRIYGVTATDTIEAPYLHKVSNAEISNSELSFNLINSVNNSKGYFYTYELPQKETINEMLLNLEDPNFNWEITLEGSQHQKQWFTILEDYRILSINNDQTNYSFTTLKFPDASFRYYRVLIKSKAKPNLTSVHITKKAKKAATYRDYEVSDFQISKEDKKTIIDIDLKNRVPLNLLEFTVDDKIDYYRSISIQYLVDSVKTEKGYYHNYRPLATKTLSSMEDNSFQLPGTLAQKLRVIILNNDNQPLKISDVKLKGYLHTLTARFTEPANYFLVYGKPYDNFPNYDISKTTVSLPDNITKLDFGSVVEIPKPEIETTNPLFENKWWLWVIIGVVIALLGYFTIGMMKKEL</sequence>
<evidence type="ECO:0000256" key="1">
    <source>
        <dbReference type="SAM" id="Phobius"/>
    </source>
</evidence>
<proteinExistence type="predicted"/>
<evidence type="ECO:0000313" key="2">
    <source>
        <dbReference type="EMBL" id="TDS14457.1"/>
    </source>
</evidence>
<dbReference type="SUPFAM" id="SSF49785">
    <property type="entry name" value="Galactose-binding domain-like"/>
    <property type="match status" value="1"/>
</dbReference>
<dbReference type="InterPro" id="IPR025060">
    <property type="entry name" value="DUF3999"/>
</dbReference>
<dbReference type="Proteomes" id="UP000295274">
    <property type="component" value="Unassembled WGS sequence"/>
</dbReference>
<keyword evidence="1" id="KW-1133">Transmembrane helix</keyword>
<feature type="transmembrane region" description="Helical" evidence="1">
    <location>
        <begin position="383"/>
        <end position="401"/>
    </location>
</feature>
<reference evidence="2 3" key="1">
    <citation type="submission" date="2019-03" db="EMBL/GenBank/DDBJ databases">
        <title>Genomic Encyclopedia of Type Strains, Phase III (KMG-III): the genomes of soil and plant-associated and newly described type strains.</title>
        <authorList>
            <person name="Whitman W."/>
        </authorList>
    </citation>
    <scope>NUCLEOTIDE SEQUENCE [LARGE SCALE GENOMIC DNA]</scope>
    <source>
        <strain evidence="2 3">CECT 8455</strain>
    </source>
</reference>
<dbReference type="OrthoDB" id="994644at2"/>
<dbReference type="InterPro" id="IPR008979">
    <property type="entry name" value="Galactose-bd-like_sf"/>
</dbReference>
<evidence type="ECO:0000313" key="3">
    <source>
        <dbReference type="Proteomes" id="UP000295274"/>
    </source>
</evidence>
<dbReference type="RefSeq" id="WP_133673484.1">
    <property type="nucleotide sequence ID" value="NZ_SNZW01000015.1"/>
</dbReference>